<dbReference type="InterPro" id="IPR011009">
    <property type="entry name" value="Kinase-like_dom_sf"/>
</dbReference>
<name>A0A9P4J9I9_9PEZI</name>
<keyword evidence="3" id="KW-1185">Reference proteome</keyword>
<evidence type="ECO:0000313" key="2">
    <source>
        <dbReference type="EMBL" id="KAF2154789.1"/>
    </source>
</evidence>
<dbReference type="EMBL" id="ML996083">
    <property type="protein sequence ID" value="KAF2154789.1"/>
    <property type="molecule type" value="Genomic_DNA"/>
</dbReference>
<feature type="region of interest" description="Disordered" evidence="1">
    <location>
        <begin position="275"/>
        <end position="301"/>
    </location>
</feature>
<protein>
    <recommendedName>
        <fullName evidence="4">Protein kinase domain-containing protein</fullName>
    </recommendedName>
</protein>
<dbReference type="Proteomes" id="UP000799439">
    <property type="component" value="Unassembled WGS sequence"/>
</dbReference>
<gene>
    <name evidence="2" type="ORF">K461DRAFT_319307</name>
</gene>
<feature type="compositionally biased region" description="Basic and acidic residues" evidence="1">
    <location>
        <begin position="284"/>
        <end position="294"/>
    </location>
</feature>
<evidence type="ECO:0000313" key="3">
    <source>
        <dbReference type="Proteomes" id="UP000799439"/>
    </source>
</evidence>
<reference evidence="2" key="1">
    <citation type="journal article" date="2020" name="Stud. Mycol.">
        <title>101 Dothideomycetes genomes: a test case for predicting lifestyles and emergence of pathogens.</title>
        <authorList>
            <person name="Haridas S."/>
            <person name="Albert R."/>
            <person name="Binder M."/>
            <person name="Bloem J."/>
            <person name="Labutti K."/>
            <person name="Salamov A."/>
            <person name="Andreopoulos B."/>
            <person name="Baker S."/>
            <person name="Barry K."/>
            <person name="Bills G."/>
            <person name="Bluhm B."/>
            <person name="Cannon C."/>
            <person name="Castanera R."/>
            <person name="Culley D."/>
            <person name="Daum C."/>
            <person name="Ezra D."/>
            <person name="Gonzalez J."/>
            <person name="Henrissat B."/>
            <person name="Kuo A."/>
            <person name="Liang C."/>
            <person name="Lipzen A."/>
            <person name="Lutzoni F."/>
            <person name="Magnuson J."/>
            <person name="Mondo S."/>
            <person name="Nolan M."/>
            <person name="Ohm R."/>
            <person name="Pangilinan J."/>
            <person name="Park H.-J."/>
            <person name="Ramirez L."/>
            <person name="Alfaro M."/>
            <person name="Sun H."/>
            <person name="Tritt A."/>
            <person name="Yoshinaga Y."/>
            <person name="Zwiers L.-H."/>
            <person name="Turgeon B."/>
            <person name="Goodwin S."/>
            <person name="Spatafora J."/>
            <person name="Crous P."/>
            <person name="Grigoriev I."/>
        </authorList>
    </citation>
    <scope>NUCLEOTIDE SEQUENCE</scope>
    <source>
        <strain evidence="2">CBS 260.36</strain>
    </source>
</reference>
<dbReference type="Gene3D" id="1.10.510.10">
    <property type="entry name" value="Transferase(Phosphotransferase) domain 1"/>
    <property type="match status" value="1"/>
</dbReference>
<dbReference type="SUPFAM" id="SSF56112">
    <property type="entry name" value="Protein kinase-like (PK-like)"/>
    <property type="match status" value="1"/>
</dbReference>
<evidence type="ECO:0000256" key="1">
    <source>
        <dbReference type="SAM" id="MobiDB-lite"/>
    </source>
</evidence>
<dbReference type="OrthoDB" id="1668230at2759"/>
<organism evidence="2 3">
    <name type="scientific">Myriangium duriaei CBS 260.36</name>
    <dbReference type="NCBI Taxonomy" id="1168546"/>
    <lineage>
        <taxon>Eukaryota</taxon>
        <taxon>Fungi</taxon>
        <taxon>Dikarya</taxon>
        <taxon>Ascomycota</taxon>
        <taxon>Pezizomycotina</taxon>
        <taxon>Dothideomycetes</taxon>
        <taxon>Dothideomycetidae</taxon>
        <taxon>Myriangiales</taxon>
        <taxon>Myriangiaceae</taxon>
        <taxon>Myriangium</taxon>
    </lineage>
</organism>
<proteinExistence type="predicted"/>
<evidence type="ECO:0008006" key="4">
    <source>
        <dbReference type="Google" id="ProtNLM"/>
    </source>
</evidence>
<accession>A0A9P4J9I9</accession>
<sequence>MSNVDKPVVKYRLSKFQWPDGTDVDPKYIVAIGNLCVLLRHPDSPNILLKAPGYSLEQEDDGSWTANNQRDEMCTRDFERELVAYGRLAGVEGVVGFHGVQLGCLAMDYHPLGSLKDRFDMTADPPPIQLRLSWMSQAIHIIAACHKAHVLLFDIALRNFVIANDNSLRAIDFCDATVLPTDVDINSVNVFGATTKIDLFYLANVLYSLATWSYFQRSCVLEATGSFESTWPALDPFPSVMGVPWGSLILGCWHRHFDTAEQVVKYCNSRRVRRRLKRQGKVPSQDRVRKHDNTQDLGRLG</sequence>
<dbReference type="AlphaFoldDB" id="A0A9P4J9I9"/>
<comment type="caution">
    <text evidence="2">The sequence shown here is derived from an EMBL/GenBank/DDBJ whole genome shotgun (WGS) entry which is preliminary data.</text>
</comment>